<feature type="compositionally biased region" description="Acidic residues" evidence="1">
    <location>
        <begin position="35"/>
        <end position="45"/>
    </location>
</feature>
<dbReference type="AlphaFoldDB" id="A0A6M3J5V0"/>
<gene>
    <name evidence="2" type="ORF">MM415B00488_0005</name>
</gene>
<reference evidence="2" key="1">
    <citation type="submission" date="2020-03" db="EMBL/GenBank/DDBJ databases">
        <title>The deep terrestrial virosphere.</title>
        <authorList>
            <person name="Holmfeldt K."/>
            <person name="Nilsson E."/>
            <person name="Simone D."/>
            <person name="Lopez-Fernandez M."/>
            <person name="Wu X."/>
            <person name="de Brujin I."/>
            <person name="Lundin D."/>
            <person name="Andersson A."/>
            <person name="Bertilsson S."/>
            <person name="Dopson M."/>
        </authorList>
    </citation>
    <scope>NUCLEOTIDE SEQUENCE</scope>
    <source>
        <strain evidence="2">MM415B00488</strain>
    </source>
</reference>
<protein>
    <submittedName>
        <fullName evidence="2">Uncharacterized protein</fullName>
    </submittedName>
</protein>
<dbReference type="EMBL" id="MT141522">
    <property type="protein sequence ID" value="QJA64557.1"/>
    <property type="molecule type" value="Genomic_DNA"/>
</dbReference>
<sequence>MITAVMAEAILAAVKGADAEALAEALAEAVYACTEDDDDDEEEDGPGILIGVARKKK</sequence>
<evidence type="ECO:0000313" key="2">
    <source>
        <dbReference type="EMBL" id="QJA64557.1"/>
    </source>
</evidence>
<organism evidence="2">
    <name type="scientific">viral metagenome</name>
    <dbReference type="NCBI Taxonomy" id="1070528"/>
    <lineage>
        <taxon>unclassified sequences</taxon>
        <taxon>metagenomes</taxon>
        <taxon>organismal metagenomes</taxon>
    </lineage>
</organism>
<proteinExistence type="predicted"/>
<name>A0A6M3J5V0_9ZZZZ</name>
<evidence type="ECO:0000256" key="1">
    <source>
        <dbReference type="SAM" id="MobiDB-lite"/>
    </source>
</evidence>
<accession>A0A6M3J5V0</accession>
<feature type="region of interest" description="Disordered" evidence="1">
    <location>
        <begin position="35"/>
        <end position="57"/>
    </location>
</feature>